<protein>
    <submittedName>
        <fullName evidence="3">SCP domain-containing protein</fullName>
    </submittedName>
</protein>
<feature type="signal peptide" evidence="1">
    <location>
        <begin position="1"/>
        <end position="16"/>
    </location>
</feature>
<dbReference type="Proteomes" id="UP000095282">
    <property type="component" value="Unplaced"/>
</dbReference>
<feature type="chain" id="PRO_5009309566" evidence="1">
    <location>
        <begin position="17"/>
        <end position="214"/>
    </location>
</feature>
<evidence type="ECO:0000256" key="1">
    <source>
        <dbReference type="SAM" id="SignalP"/>
    </source>
</evidence>
<proteinExistence type="predicted"/>
<sequence length="214" mass="23882">MKVLLVLFFIYSTAMATRVKKEDVSSKEQAEIVNEANEMRRKLAKEFGIANANKLVYSKNISRPVFCKYSSKYKDPTERRFMWSLVGERVQEVMKEKEKTYFADSFQSAYNCFNPIQKTIGCEMTDCEIFRVRHVPQEFRILNCMCGPEDSFQKSDVKLGPAGSKCPGKVEDGLCVDGGSSGGGSSGSDNEGGSSSSIFSIGTLLLLAIFYLIF</sequence>
<keyword evidence="1" id="KW-0732">Signal</keyword>
<dbReference type="WBParaSite" id="Csp11.Scaffold630.g20788.t1">
    <property type="protein sequence ID" value="Csp11.Scaffold630.g20788.t1"/>
    <property type="gene ID" value="Csp11.Scaffold630.g20788"/>
</dbReference>
<accession>A0A1I7UZ40</accession>
<evidence type="ECO:0000313" key="3">
    <source>
        <dbReference type="WBParaSite" id="Csp11.Scaffold630.g20788.t1"/>
    </source>
</evidence>
<reference evidence="3" key="1">
    <citation type="submission" date="2016-11" db="UniProtKB">
        <authorList>
            <consortium name="WormBaseParasite"/>
        </authorList>
    </citation>
    <scope>IDENTIFICATION</scope>
</reference>
<dbReference type="AlphaFoldDB" id="A0A1I7UZ40"/>
<evidence type="ECO:0000313" key="2">
    <source>
        <dbReference type="Proteomes" id="UP000095282"/>
    </source>
</evidence>
<keyword evidence="2" id="KW-1185">Reference proteome</keyword>
<organism evidence="2 3">
    <name type="scientific">Caenorhabditis tropicalis</name>
    <dbReference type="NCBI Taxonomy" id="1561998"/>
    <lineage>
        <taxon>Eukaryota</taxon>
        <taxon>Metazoa</taxon>
        <taxon>Ecdysozoa</taxon>
        <taxon>Nematoda</taxon>
        <taxon>Chromadorea</taxon>
        <taxon>Rhabditida</taxon>
        <taxon>Rhabditina</taxon>
        <taxon>Rhabditomorpha</taxon>
        <taxon>Rhabditoidea</taxon>
        <taxon>Rhabditidae</taxon>
        <taxon>Peloderinae</taxon>
        <taxon>Caenorhabditis</taxon>
    </lineage>
</organism>
<name>A0A1I7UZ40_9PELO</name>